<comment type="caution">
    <text evidence="1">The sequence shown here is derived from an EMBL/GenBank/DDBJ whole genome shotgun (WGS) entry which is preliminary data.</text>
</comment>
<name>A0AAJ0ZSA8_9PSED</name>
<proteinExistence type="predicted"/>
<reference evidence="1" key="1">
    <citation type="submission" date="2020-12" db="EMBL/GenBank/DDBJ databases">
        <title>Generalized mutagenesis with transposon Tn5. A laboratory procedure for the identification of genes responsible for a bacterial phenotype and its regulation, illustrated with phenazine production in Pseudomonas chlororaphis.</title>
        <authorList>
            <person name="Muzio F."/>
            <person name="Sobrero P."/>
            <person name="Agaras B."/>
            <person name="Valverde C."/>
        </authorList>
    </citation>
    <scope>NUCLEOTIDE SEQUENCE</scope>
    <source>
        <strain evidence="1">SMMP3</strain>
    </source>
</reference>
<organism evidence="1 2">
    <name type="scientific">Pseudomonas chlororaphis subsp. aurantiaca</name>
    <dbReference type="NCBI Taxonomy" id="86192"/>
    <lineage>
        <taxon>Bacteria</taxon>
        <taxon>Pseudomonadati</taxon>
        <taxon>Pseudomonadota</taxon>
        <taxon>Gammaproteobacteria</taxon>
        <taxon>Pseudomonadales</taxon>
        <taxon>Pseudomonadaceae</taxon>
        <taxon>Pseudomonas</taxon>
    </lineage>
</organism>
<evidence type="ECO:0000313" key="2">
    <source>
        <dbReference type="Proteomes" id="UP000787568"/>
    </source>
</evidence>
<accession>A0AAJ0ZSA8</accession>
<dbReference type="AlphaFoldDB" id="A0AAJ0ZSA8"/>
<dbReference type="Proteomes" id="UP000787568">
    <property type="component" value="Unassembled WGS sequence"/>
</dbReference>
<dbReference type="EMBL" id="JAEEFW010000013">
    <property type="protein sequence ID" value="MBU4636954.1"/>
    <property type="molecule type" value="Genomic_DNA"/>
</dbReference>
<sequence>MWELVILHGLSQAGHLKHEQALPNGRCPDFQWTINKQDGGALTITGDITTISDDGLDAQNPLKFTNDEISRLASKFGLRPGNFWTDVRGETTGTSHRSKMRLMLPDKSEMSSFIKTELEPWFYRIREAPTIKSIFERSENNINFKIVYDPNWENGGGSYTSYTLATSKGINPLFSALKGKVKQLNGAPEDSLRIVIACDGGCDLIRKGSQGKSHYTYSASEVAEDFLRQNRSIDAVLLATIDEQHHSFGSPPKFQMSYELICAPVLARSHRATNDSIETLTAALHAALPNLPRPLRPAYRSASLLQTPGVGHDQLGRYSMQGSKITISSRGLLRLLAGEISTEEFIRVHGWNDPTNHANPFASNLKNGFMISTVEVAGEMDSDDDRITITVDKFDVAAAPFVLPSKG</sequence>
<evidence type="ECO:0000313" key="1">
    <source>
        <dbReference type="EMBL" id="MBU4636954.1"/>
    </source>
</evidence>
<protein>
    <submittedName>
        <fullName evidence="1">Uncharacterized protein</fullName>
    </submittedName>
</protein>
<gene>
    <name evidence="1" type="ORF">I8747_29490</name>
</gene>